<dbReference type="RefSeq" id="WP_182546871.1">
    <property type="nucleotide sequence ID" value="NZ_JACGWZ010000009.1"/>
</dbReference>
<dbReference type="InterPro" id="IPR025962">
    <property type="entry name" value="SdpI/YhfL"/>
</dbReference>
<dbReference type="EMBL" id="JACGWZ010000009">
    <property type="protein sequence ID" value="MBA8827710.1"/>
    <property type="molecule type" value="Genomic_DNA"/>
</dbReference>
<feature type="transmembrane region" description="Helical" evidence="1">
    <location>
        <begin position="58"/>
        <end position="80"/>
    </location>
</feature>
<dbReference type="Pfam" id="PF13630">
    <property type="entry name" value="SdpI"/>
    <property type="match status" value="1"/>
</dbReference>
<gene>
    <name evidence="2" type="ORF">FHX42_005115</name>
</gene>
<evidence type="ECO:0000313" key="3">
    <source>
        <dbReference type="Proteomes" id="UP000569329"/>
    </source>
</evidence>
<protein>
    <submittedName>
        <fullName evidence="2">Putative membrane protein</fullName>
    </submittedName>
</protein>
<reference evidence="2 3" key="1">
    <citation type="submission" date="2020-07" db="EMBL/GenBank/DDBJ databases">
        <title>Sequencing the genomes of 1000 actinobacteria strains.</title>
        <authorList>
            <person name="Klenk H.-P."/>
        </authorList>
    </citation>
    <scope>NUCLEOTIDE SEQUENCE [LARGE SCALE GENOMIC DNA]</scope>
    <source>
        <strain evidence="2 3">DSM 45975</strain>
    </source>
</reference>
<sequence length="139" mass="13637">MTLAVQITCCAVLVLGGATLLVLGRRGLHGTLPRNRFVGVRTPAALRNDEAFELGNRVAAPAMLAGGAVGVLSGAMLPLLPSTSSVVMVALIGAVGTFGLMTAGGVLGARAAQALPEPANPCAGCAGSCALVNQSPCGT</sequence>
<keyword evidence="3" id="KW-1185">Reference proteome</keyword>
<name>A0A839E3U1_9PSEU</name>
<feature type="transmembrane region" description="Helical" evidence="1">
    <location>
        <begin position="87"/>
        <end position="109"/>
    </location>
</feature>
<proteinExistence type="predicted"/>
<dbReference type="Proteomes" id="UP000569329">
    <property type="component" value="Unassembled WGS sequence"/>
</dbReference>
<accession>A0A839E3U1</accession>
<comment type="caution">
    <text evidence="2">The sequence shown here is derived from an EMBL/GenBank/DDBJ whole genome shotgun (WGS) entry which is preliminary data.</text>
</comment>
<keyword evidence="1" id="KW-0472">Membrane</keyword>
<organism evidence="2 3">
    <name type="scientific">Halosaccharopolyspora lacisalsi</name>
    <dbReference type="NCBI Taxonomy" id="1000566"/>
    <lineage>
        <taxon>Bacteria</taxon>
        <taxon>Bacillati</taxon>
        <taxon>Actinomycetota</taxon>
        <taxon>Actinomycetes</taxon>
        <taxon>Pseudonocardiales</taxon>
        <taxon>Pseudonocardiaceae</taxon>
        <taxon>Halosaccharopolyspora</taxon>
    </lineage>
</organism>
<evidence type="ECO:0000313" key="2">
    <source>
        <dbReference type="EMBL" id="MBA8827710.1"/>
    </source>
</evidence>
<keyword evidence="1" id="KW-0812">Transmembrane</keyword>
<keyword evidence="1" id="KW-1133">Transmembrane helix</keyword>
<evidence type="ECO:0000256" key="1">
    <source>
        <dbReference type="SAM" id="Phobius"/>
    </source>
</evidence>
<dbReference type="AlphaFoldDB" id="A0A839E3U1"/>